<keyword evidence="6" id="KW-0067">ATP-binding</keyword>
<dbReference type="FunFam" id="3.40.50.300:FF:000299">
    <property type="entry name" value="ABC transporter ATP-binding protein/permease"/>
    <property type="match status" value="1"/>
</dbReference>
<feature type="transmembrane region" description="Helical" evidence="10">
    <location>
        <begin position="54"/>
        <end position="79"/>
    </location>
</feature>
<dbReference type="InterPro" id="IPR003439">
    <property type="entry name" value="ABC_transporter-like_ATP-bd"/>
</dbReference>
<dbReference type="CDD" id="cd18551">
    <property type="entry name" value="ABC_6TM_LmrA_like"/>
    <property type="match status" value="1"/>
</dbReference>
<dbReference type="InterPro" id="IPR003593">
    <property type="entry name" value="AAA+_ATPase"/>
</dbReference>
<feature type="transmembrane region" description="Helical" evidence="10">
    <location>
        <begin position="134"/>
        <end position="153"/>
    </location>
</feature>
<feature type="transmembrane region" description="Helical" evidence="10">
    <location>
        <begin position="21"/>
        <end position="42"/>
    </location>
</feature>
<evidence type="ECO:0000313" key="13">
    <source>
        <dbReference type="EMBL" id="MBB3096259.1"/>
    </source>
</evidence>
<comment type="similarity">
    <text evidence="9">Belongs to the ABC transporter superfamily. Lipid exporter (TC 3.A.1.106) family.</text>
</comment>
<dbReference type="RefSeq" id="WP_183221699.1">
    <property type="nucleotide sequence ID" value="NZ_BMPW01000007.1"/>
</dbReference>
<dbReference type="SUPFAM" id="SSF90123">
    <property type="entry name" value="ABC transporter transmembrane region"/>
    <property type="match status" value="1"/>
</dbReference>
<dbReference type="PROSITE" id="PS50893">
    <property type="entry name" value="ABC_TRANSPORTER_2"/>
    <property type="match status" value="1"/>
</dbReference>
<feature type="domain" description="ABC transmembrane type-1" evidence="12">
    <location>
        <begin position="22"/>
        <end position="301"/>
    </location>
</feature>
<dbReference type="GO" id="GO:0005524">
    <property type="term" value="F:ATP binding"/>
    <property type="evidence" value="ECO:0007669"/>
    <property type="project" value="UniProtKB-KW"/>
</dbReference>
<keyword evidence="3" id="KW-1003">Cell membrane</keyword>
<evidence type="ECO:0000256" key="1">
    <source>
        <dbReference type="ARBA" id="ARBA00004651"/>
    </source>
</evidence>
<dbReference type="PANTHER" id="PTHR43394">
    <property type="entry name" value="ATP-DEPENDENT PERMEASE MDL1, MITOCHONDRIAL"/>
    <property type="match status" value="1"/>
</dbReference>
<dbReference type="Gene3D" id="1.20.1560.10">
    <property type="entry name" value="ABC transporter type 1, transmembrane domain"/>
    <property type="match status" value="1"/>
</dbReference>
<dbReference type="GO" id="GO:0005886">
    <property type="term" value="C:plasma membrane"/>
    <property type="evidence" value="ECO:0007669"/>
    <property type="project" value="UniProtKB-SubCell"/>
</dbReference>
<evidence type="ECO:0000256" key="2">
    <source>
        <dbReference type="ARBA" id="ARBA00022448"/>
    </source>
</evidence>
<comment type="subcellular location">
    <subcellularLocation>
        <location evidence="1">Cell membrane</location>
        <topology evidence="1">Multi-pass membrane protein</topology>
    </subcellularLocation>
</comment>
<evidence type="ECO:0000256" key="5">
    <source>
        <dbReference type="ARBA" id="ARBA00022741"/>
    </source>
</evidence>
<proteinExistence type="inferred from homology"/>
<protein>
    <submittedName>
        <fullName evidence="13">ABC-type multidrug transport system fused ATPase/permease subunit</fullName>
    </submittedName>
</protein>
<evidence type="ECO:0000256" key="8">
    <source>
        <dbReference type="ARBA" id="ARBA00023136"/>
    </source>
</evidence>
<evidence type="ECO:0000256" key="10">
    <source>
        <dbReference type="SAM" id="Phobius"/>
    </source>
</evidence>
<keyword evidence="8 10" id="KW-0472">Membrane</keyword>
<evidence type="ECO:0000259" key="12">
    <source>
        <dbReference type="PROSITE" id="PS50929"/>
    </source>
</evidence>
<dbReference type="Gene3D" id="3.40.50.300">
    <property type="entry name" value="P-loop containing nucleotide triphosphate hydrolases"/>
    <property type="match status" value="1"/>
</dbReference>
<dbReference type="InterPro" id="IPR017871">
    <property type="entry name" value="ABC_transporter-like_CS"/>
</dbReference>
<dbReference type="InterPro" id="IPR036640">
    <property type="entry name" value="ABC1_TM_sf"/>
</dbReference>
<keyword evidence="4 10" id="KW-0812">Transmembrane</keyword>
<evidence type="ECO:0000256" key="7">
    <source>
        <dbReference type="ARBA" id="ARBA00022989"/>
    </source>
</evidence>
<dbReference type="Pfam" id="PF00005">
    <property type="entry name" value="ABC_tran"/>
    <property type="match status" value="1"/>
</dbReference>
<dbReference type="InterPro" id="IPR039421">
    <property type="entry name" value="Type_1_exporter"/>
</dbReference>
<dbReference type="InterPro" id="IPR027417">
    <property type="entry name" value="P-loop_NTPase"/>
</dbReference>
<reference evidence="13 14" key="1">
    <citation type="submission" date="2020-08" db="EMBL/GenBank/DDBJ databases">
        <title>Genomic Encyclopedia of Type Strains, Phase III (KMG-III): the genomes of soil and plant-associated and newly described type strains.</title>
        <authorList>
            <person name="Whitman W."/>
        </authorList>
    </citation>
    <scope>NUCLEOTIDE SEQUENCE [LARGE SCALE GENOMIC DNA]</scope>
    <source>
        <strain evidence="13 14">CECT 3287</strain>
    </source>
</reference>
<keyword evidence="2" id="KW-0813">Transport</keyword>
<evidence type="ECO:0000256" key="4">
    <source>
        <dbReference type="ARBA" id="ARBA00022692"/>
    </source>
</evidence>
<evidence type="ECO:0000259" key="11">
    <source>
        <dbReference type="PROSITE" id="PS50893"/>
    </source>
</evidence>
<feature type="transmembrane region" description="Helical" evidence="10">
    <location>
        <begin position="159"/>
        <end position="177"/>
    </location>
</feature>
<dbReference type="PROSITE" id="PS00211">
    <property type="entry name" value="ABC_TRANSPORTER_1"/>
    <property type="match status" value="1"/>
</dbReference>
<dbReference type="InterPro" id="IPR011527">
    <property type="entry name" value="ABC1_TM_dom"/>
</dbReference>
<feature type="domain" description="ABC transporter" evidence="11">
    <location>
        <begin position="339"/>
        <end position="573"/>
    </location>
</feature>
<gene>
    <name evidence="13" type="ORF">FHR83_003929</name>
</gene>
<name>A0A7W5AHX2_9ACTN</name>
<dbReference type="EMBL" id="JACHXF010000008">
    <property type="protein sequence ID" value="MBB3096259.1"/>
    <property type="molecule type" value="Genomic_DNA"/>
</dbReference>
<dbReference type="AlphaFoldDB" id="A0A7W5AHX2"/>
<dbReference type="Pfam" id="PF00664">
    <property type="entry name" value="ABC_membrane"/>
    <property type="match status" value="1"/>
</dbReference>
<dbReference type="SUPFAM" id="SSF52540">
    <property type="entry name" value="P-loop containing nucleoside triphosphate hydrolases"/>
    <property type="match status" value="1"/>
</dbReference>
<dbReference type="PROSITE" id="PS50929">
    <property type="entry name" value="ABC_TM1F"/>
    <property type="match status" value="1"/>
</dbReference>
<evidence type="ECO:0000256" key="9">
    <source>
        <dbReference type="ARBA" id="ARBA00061644"/>
    </source>
</evidence>
<dbReference type="GO" id="GO:0016887">
    <property type="term" value="F:ATP hydrolysis activity"/>
    <property type="evidence" value="ECO:0007669"/>
    <property type="project" value="InterPro"/>
</dbReference>
<keyword evidence="7 10" id="KW-1133">Transmembrane helix</keyword>
<keyword evidence="5" id="KW-0547">Nucleotide-binding</keyword>
<evidence type="ECO:0000256" key="6">
    <source>
        <dbReference type="ARBA" id="ARBA00022840"/>
    </source>
</evidence>
<organism evidence="13 14">
    <name type="scientific">Actinoplanes campanulatus</name>
    <dbReference type="NCBI Taxonomy" id="113559"/>
    <lineage>
        <taxon>Bacteria</taxon>
        <taxon>Bacillati</taxon>
        <taxon>Actinomycetota</taxon>
        <taxon>Actinomycetes</taxon>
        <taxon>Micromonosporales</taxon>
        <taxon>Micromonosporaceae</taxon>
        <taxon>Actinoplanes</taxon>
    </lineage>
</organism>
<accession>A0A7W5AHX2</accession>
<dbReference type="GO" id="GO:0015421">
    <property type="term" value="F:ABC-type oligopeptide transporter activity"/>
    <property type="evidence" value="ECO:0007669"/>
    <property type="project" value="TreeGrafter"/>
</dbReference>
<comment type="caution">
    <text evidence="13">The sequence shown here is derived from an EMBL/GenBank/DDBJ whole genome shotgun (WGS) entry which is preliminary data.</text>
</comment>
<evidence type="ECO:0000256" key="3">
    <source>
        <dbReference type="ARBA" id="ARBA00022475"/>
    </source>
</evidence>
<evidence type="ECO:0000313" key="14">
    <source>
        <dbReference type="Proteomes" id="UP000590749"/>
    </source>
</evidence>
<keyword evidence="14" id="KW-1185">Reference proteome</keyword>
<dbReference type="PANTHER" id="PTHR43394:SF1">
    <property type="entry name" value="ATP-BINDING CASSETTE SUB-FAMILY B MEMBER 10, MITOCHONDRIAL"/>
    <property type="match status" value="1"/>
</dbReference>
<sequence>MADLARWRDLHRLARGYRGRILGAAALSLFGTLLALTQPLLARIAVDGAAAGRLPWPVIGALAALFAAQASALALARYVQAHTGETMTRDLRRNVTGHLLRVRLSVLERGRTGDLIARACGDTAAVKTLIAQSLGTGVAGLIGLIAAVGVLAWLDPWLLAAVVALFGGSFGALLAVVRRVRIASRSAQSAEGMLLSDLERVLGGIRVVRACRAERAEADRLNSSARHAYLANLRMAGMVALSGPANDLAVSGAFLAVLLVGASRVSSGAMTLGELVGFTLAMTYLAAPIYEIFQAVSAVQQGSGALHRINEVLSLPVEGDRPIAVARVRGTSRRPSPVLEFRDVWFGYEPGRPVLRGIGFTIPSRGQTALVGPSGAGKSTIFALAERFYDPDHGTVLLNGRDARWTRYAHHRAAVGLVEQDCPLLAGTLRENLLYGATRPDDRELARVLAMTGLLPVVAALPLGLDTPVGERGRRLSGGQRQRVAIARCLLARPELILLDEPTAHLDPDSERALTATLREVSAVCSLMVIAHRSTTVRSADQILVIDAGVVTATGTHSELSRSDPYYRSLADQTPSIVRISPSPLL</sequence>
<dbReference type="Proteomes" id="UP000590749">
    <property type="component" value="Unassembled WGS sequence"/>
</dbReference>
<dbReference type="SMART" id="SM00382">
    <property type="entry name" value="AAA"/>
    <property type="match status" value="1"/>
</dbReference>